<reference evidence="20" key="1">
    <citation type="submission" date="2025-08" db="UniProtKB">
        <authorList>
            <consortium name="Ensembl"/>
        </authorList>
    </citation>
    <scope>IDENTIFICATION</scope>
</reference>
<dbReference type="SUPFAM" id="SSF50978">
    <property type="entry name" value="WD40 repeat-like"/>
    <property type="match status" value="1"/>
</dbReference>
<dbReference type="GeneTree" id="ENSGT00940000153496"/>
<dbReference type="FunFam" id="1.20.58.1770:FF:000001">
    <property type="entry name" value="C-Jun-amino-terminal kinase-interacting protein 3 isoform X1"/>
    <property type="match status" value="1"/>
</dbReference>
<accession>A0A8C7MQA3</accession>
<feature type="coiled-coil region" evidence="16">
    <location>
        <begin position="60"/>
        <end position="147"/>
    </location>
</feature>
<dbReference type="PROSITE" id="PS51777">
    <property type="entry name" value="RH2"/>
    <property type="match status" value="1"/>
</dbReference>
<evidence type="ECO:0000256" key="5">
    <source>
        <dbReference type="ARBA" id="ARBA00004556"/>
    </source>
</evidence>
<evidence type="ECO:0000256" key="17">
    <source>
        <dbReference type="SAM" id="MobiDB-lite"/>
    </source>
</evidence>
<sequence length="1294" mass="142849">MMEIDEVVYQDDYGSVSVMSERVSGLANSIYREFERLISSYDEEVVKELMPLVVNVLENLDSVLTENQEHEVELELLKEDNEQLITQYEREKALRKQAEEKFIEFEDALEGEKKDLQTHVESLELQGKQLELKTKNYSDQITRLEERESDMKKVYNALHQRHTEMIQTYVEHIERSKMQQAGNNSQSEGPGSGRTSKVERPPSLSLYPSGEGMGMVRGGGARMIMPGSGTDFWQVNELSQSRYTSGYQEDGSESDSVAATPSSTGSKSNTPTSSVPSATVTPLNEGFLPPGEFDPMSRGMKSAKHLSKNMEVQVSQETRNVSIGMGSSDEGSEFQEIIDSTPELDMCVDPRLYGGGNSPSQGIVNEAFGINTDSLYHEIKDAKSDIIGDVDAGAELLGKPIRGLLGMGKEVENLLTENKHLLETKNALNIVKNDLIAKVDELSGEHEVLREELEALRTAKNKVHIKYSSPMVDGDVTMTQRRRFTRVEMARVLMERNQYKERLMELQEAVRWTEMIRASRESPQMQEKKKSTIWQFFARLFSSSASPPPVKRPYYSVNIHYKSPSPAGFPQRRSHTMCQISTSNRTLEFFPEDDSALSARREQRREQYRQVREHMRRDDGIMQACGWSIPPRFKQVPSLIKEDNRMKNVPVPVYCRPLVEKDPNRKLWCAAGVDLTGWKTCTQEVMTVKAGPGNSVTNPLAIEEGEGGDGKSNHSSPEKRKSKELHETDTMSSRVWILTSTHSASKVVIIDANQPGSLVDQFNVCNAHVLCISSVPAASESDYPAGEIVLDPGEGGGEETGGMEGMLAGITLVGCATNCSVVRSNCSSRTDTPVLDRGQAPMAPPLSGKLHLAQSAEEATEATEVAEPAASETDGTLGPPGPFMEHVFTDPQPPVVDAGQLKEEFNSPPQETEDGNDDPKACTSVVPTMWLGAQNGWLYVHSAVANWKKCLHSIKLKDSVLSLVHVKGRVLVALADGTLAIFHRSDDGQWDLSNYHLMDLGRPHHSIRCMAMVHDKVWCGYKNKIHVIQPKSMQIEKSFDAHPRRESQVRQLAWIGDGVWVSIRLDSTLRLYHALTHQHLQDVDIEPYVSKMLGTGKLGFSFVRITALLIGGNRLWVGTGNGVVISIPLTETVVLHRGQLLGLRANKVSPTSSGGVAGGVIHVYADDNPEKSSGSFIPYCSMAQAQLCFHGHRDAVKFFVSVPGNVLATLNGSVLDSPSEGQGSSAQPEAEAQSIQNVLVLSGGEGYIDFRIGDGEDDETEEGEVPGGAPQMKPAVCKAERSHIIVWQVSYIPV</sequence>
<organism evidence="20 21">
    <name type="scientific">Oncorhynchus kisutch</name>
    <name type="common">Coho salmon</name>
    <name type="synonym">Salmo kisutch</name>
    <dbReference type="NCBI Taxonomy" id="8019"/>
    <lineage>
        <taxon>Eukaryota</taxon>
        <taxon>Metazoa</taxon>
        <taxon>Chordata</taxon>
        <taxon>Craniata</taxon>
        <taxon>Vertebrata</taxon>
        <taxon>Euteleostomi</taxon>
        <taxon>Actinopterygii</taxon>
        <taxon>Neopterygii</taxon>
        <taxon>Teleostei</taxon>
        <taxon>Protacanthopterygii</taxon>
        <taxon>Salmoniformes</taxon>
        <taxon>Salmonidae</taxon>
        <taxon>Salmoninae</taxon>
        <taxon>Oncorhynchus</taxon>
    </lineage>
</organism>
<evidence type="ECO:0000256" key="10">
    <source>
        <dbReference type="ARBA" id="ARBA00023034"/>
    </source>
</evidence>
<proteinExistence type="inferred from homology"/>
<feature type="compositionally biased region" description="Basic and acidic residues" evidence="17">
    <location>
        <begin position="708"/>
        <end position="729"/>
    </location>
</feature>
<dbReference type="GO" id="GO:0030426">
    <property type="term" value="C:growth cone"/>
    <property type="evidence" value="ECO:0007669"/>
    <property type="project" value="UniProtKB-SubCell"/>
</dbReference>
<evidence type="ECO:0000256" key="12">
    <source>
        <dbReference type="ARBA" id="ARBA00023273"/>
    </source>
</evidence>
<comment type="subcellular location">
    <subcellularLocation>
        <location evidence="2">Cell projection</location>
        <location evidence="2">Axon</location>
    </subcellularLocation>
    <subcellularLocation>
        <location evidence="1">Cell projection</location>
        <location evidence="1">Dendrite</location>
    </subcellularLocation>
    <subcellularLocation>
        <location evidence="6">Cell projection</location>
        <location evidence="6">Growth cone</location>
    </subcellularLocation>
    <subcellularLocation>
        <location evidence="5">Cytoplasm</location>
        <location evidence="5">Perinuclear region</location>
    </subcellularLocation>
    <subcellularLocation>
        <location evidence="3">Cytoplasmic vesicle</location>
    </subcellularLocation>
    <subcellularLocation>
        <location evidence="4">Golgi apparatus</location>
    </subcellularLocation>
</comment>
<feature type="region of interest" description="Disordered" evidence="17">
    <location>
        <begin position="178"/>
        <end position="222"/>
    </location>
</feature>
<feature type="compositionally biased region" description="Low complexity" evidence="17">
    <location>
        <begin position="862"/>
        <end position="873"/>
    </location>
</feature>
<feature type="compositionally biased region" description="Gly residues" evidence="17">
    <location>
        <begin position="211"/>
        <end position="221"/>
    </location>
</feature>
<dbReference type="GO" id="GO:0019894">
    <property type="term" value="F:kinesin binding"/>
    <property type="evidence" value="ECO:0007669"/>
    <property type="project" value="TreeGrafter"/>
</dbReference>
<feature type="compositionally biased region" description="Low complexity" evidence="17">
    <location>
        <begin position="268"/>
        <end position="282"/>
    </location>
</feature>
<dbReference type="InterPro" id="IPR036322">
    <property type="entry name" value="WD40_repeat_dom_sf"/>
</dbReference>
<keyword evidence="9" id="KW-0597">Phosphoprotein</keyword>
<feature type="region of interest" description="Disordered" evidence="17">
    <location>
        <begin position="1251"/>
        <end position="1272"/>
    </location>
</feature>
<keyword evidence="8" id="KW-0963">Cytoplasm</keyword>
<dbReference type="GO" id="GO:0005794">
    <property type="term" value="C:Golgi apparatus"/>
    <property type="evidence" value="ECO:0007669"/>
    <property type="project" value="UniProtKB-SubCell"/>
</dbReference>
<evidence type="ECO:0000259" key="19">
    <source>
        <dbReference type="PROSITE" id="PS51777"/>
    </source>
</evidence>
<dbReference type="GO" id="GO:0008432">
    <property type="term" value="F:JUN kinase binding"/>
    <property type="evidence" value="ECO:0007669"/>
    <property type="project" value="TreeGrafter"/>
</dbReference>
<dbReference type="PANTHER" id="PTHR13886:SF3">
    <property type="entry name" value="C-JUN-AMINO-TERMINAL KINASE-INTERACTING PROTEIN 3"/>
    <property type="match status" value="1"/>
</dbReference>
<feature type="region of interest" description="Disordered" evidence="17">
    <location>
        <begin position="826"/>
        <end position="880"/>
    </location>
</feature>
<evidence type="ECO:0000313" key="20">
    <source>
        <dbReference type="Ensembl" id="ENSOKIP00005070493.1"/>
    </source>
</evidence>
<keyword evidence="13" id="KW-0968">Cytoplasmic vesicle</keyword>
<dbReference type="InterPro" id="IPR015943">
    <property type="entry name" value="WD40/YVTN_repeat-like_dom_sf"/>
</dbReference>
<feature type="region of interest" description="Disordered" evidence="17">
    <location>
        <begin position="243"/>
        <end position="290"/>
    </location>
</feature>
<keyword evidence="11 16" id="KW-0175">Coiled coil</keyword>
<dbReference type="PROSITE" id="PS51776">
    <property type="entry name" value="RH1"/>
    <property type="match status" value="1"/>
</dbReference>
<evidence type="ECO:0000256" key="9">
    <source>
        <dbReference type="ARBA" id="ARBA00022553"/>
    </source>
</evidence>
<dbReference type="InterPro" id="IPR034744">
    <property type="entry name" value="RH2"/>
</dbReference>
<feature type="compositionally biased region" description="Acidic residues" evidence="17">
    <location>
        <begin position="1255"/>
        <end position="1264"/>
    </location>
</feature>
<dbReference type="Gene3D" id="2.130.10.10">
    <property type="entry name" value="YVTN repeat-like/Quinoprotein amine dehydrogenase"/>
    <property type="match status" value="1"/>
</dbReference>
<protein>
    <recommendedName>
        <fullName evidence="14">C-Jun-amino-terminal kinase-interacting protein 3</fullName>
    </recommendedName>
    <alternativeName>
        <fullName evidence="15">JNK MAP kinase scaffold protein 3</fullName>
    </alternativeName>
</protein>
<evidence type="ECO:0000256" key="11">
    <source>
        <dbReference type="ARBA" id="ARBA00023054"/>
    </source>
</evidence>
<dbReference type="GO" id="GO:0016192">
    <property type="term" value="P:vesicle-mediated transport"/>
    <property type="evidence" value="ECO:0007669"/>
    <property type="project" value="TreeGrafter"/>
</dbReference>
<dbReference type="Gene3D" id="1.20.58.1770">
    <property type="match status" value="1"/>
</dbReference>
<name>A0A8C7MQA3_ONCKI</name>
<gene>
    <name evidence="20" type="primary">MAPK8IP3</name>
    <name evidence="20" type="synonym">LOC109898245</name>
</gene>
<evidence type="ECO:0000313" key="21">
    <source>
        <dbReference type="Proteomes" id="UP000694557"/>
    </source>
</evidence>
<evidence type="ECO:0000256" key="2">
    <source>
        <dbReference type="ARBA" id="ARBA00004489"/>
    </source>
</evidence>
<dbReference type="GO" id="GO:0030425">
    <property type="term" value="C:dendrite"/>
    <property type="evidence" value="ECO:0007669"/>
    <property type="project" value="UniProtKB-SubCell"/>
</dbReference>
<dbReference type="GO" id="GO:0030159">
    <property type="term" value="F:signaling receptor complex adaptor activity"/>
    <property type="evidence" value="ECO:0007669"/>
    <property type="project" value="TreeGrafter"/>
</dbReference>
<evidence type="ECO:0000256" key="1">
    <source>
        <dbReference type="ARBA" id="ARBA00004279"/>
    </source>
</evidence>
<dbReference type="Pfam" id="PF16471">
    <property type="entry name" value="JIP_LZII"/>
    <property type="match status" value="1"/>
</dbReference>
<dbReference type="InterPro" id="IPR034743">
    <property type="entry name" value="RH1"/>
</dbReference>
<dbReference type="Ensembl" id="ENSOKIT00005075065.1">
    <property type="protein sequence ID" value="ENSOKIP00005070493.1"/>
    <property type="gene ID" value="ENSOKIG00005029868.1"/>
</dbReference>
<dbReference type="Proteomes" id="UP000694557">
    <property type="component" value="Unassembled WGS sequence"/>
</dbReference>
<dbReference type="FunFam" id="1.20.5.1000:FF:000001">
    <property type="entry name" value="C-Jun-amino-terminal kinase-interacting protein 3 isoform X2"/>
    <property type="match status" value="1"/>
</dbReference>
<dbReference type="InterPro" id="IPR039911">
    <property type="entry name" value="JIP3/JIP4"/>
</dbReference>
<keyword evidence="10" id="KW-0333">Golgi apparatus</keyword>
<comment type="similarity">
    <text evidence="7">Belongs to the JIP scaffold family.</text>
</comment>
<keyword evidence="21" id="KW-1185">Reference proteome</keyword>
<feature type="compositionally biased region" description="Polar residues" evidence="17">
    <location>
        <begin position="254"/>
        <end position="267"/>
    </location>
</feature>
<evidence type="ECO:0000256" key="16">
    <source>
        <dbReference type="SAM" id="Coils"/>
    </source>
</evidence>
<evidence type="ECO:0000259" key="18">
    <source>
        <dbReference type="PROSITE" id="PS51776"/>
    </source>
</evidence>
<dbReference type="InterPro" id="IPR032486">
    <property type="entry name" value="JIP_LZII"/>
</dbReference>
<evidence type="ECO:0000256" key="15">
    <source>
        <dbReference type="ARBA" id="ARBA00076107"/>
    </source>
</evidence>
<feature type="coiled-coil region" evidence="16">
    <location>
        <begin position="432"/>
        <end position="459"/>
    </location>
</feature>
<feature type="compositionally biased region" description="Polar residues" evidence="17">
    <location>
        <begin position="178"/>
        <end position="195"/>
    </location>
</feature>
<evidence type="ECO:0000256" key="14">
    <source>
        <dbReference type="ARBA" id="ARBA00071163"/>
    </source>
</evidence>
<dbReference type="Pfam" id="PF09744">
    <property type="entry name" value="RH1"/>
    <property type="match status" value="1"/>
</dbReference>
<dbReference type="Gene3D" id="1.20.5.1000">
    <property type="entry name" value="arf6 gtpase in complex with a specific effector, jip4"/>
    <property type="match status" value="1"/>
</dbReference>
<evidence type="ECO:0000256" key="7">
    <source>
        <dbReference type="ARBA" id="ARBA00009866"/>
    </source>
</evidence>
<feature type="domain" description="RH1" evidence="18">
    <location>
        <begin position="6"/>
        <end position="94"/>
    </location>
</feature>
<dbReference type="GO" id="GO:0048471">
    <property type="term" value="C:perinuclear region of cytoplasm"/>
    <property type="evidence" value="ECO:0007669"/>
    <property type="project" value="UniProtKB-SubCell"/>
</dbReference>
<dbReference type="PANTHER" id="PTHR13886">
    <property type="entry name" value="JNK/SAPK-ASSOCIATED PROTEIN"/>
    <property type="match status" value="1"/>
</dbReference>
<reference evidence="20" key="2">
    <citation type="submission" date="2025-09" db="UniProtKB">
        <authorList>
            <consortium name="Ensembl"/>
        </authorList>
    </citation>
    <scope>IDENTIFICATION</scope>
</reference>
<evidence type="ECO:0000256" key="4">
    <source>
        <dbReference type="ARBA" id="ARBA00004555"/>
    </source>
</evidence>
<feature type="domain" description="RH2" evidence="19">
    <location>
        <begin position="481"/>
        <end position="552"/>
    </location>
</feature>
<dbReference type="FunFam" id="2.130.10.10:FF:000334">
    <property type="entry name" value="C-Jun-amino-terminal kinase-interacting protein 3 isoform X6"/>
    <property type="match status" value="1"/>
</dbReference>
<evidence type="ECO:0000256" key="8">
    <source>
        <dbReference type="ARBA" id="ARBA00022490"/>
    </source>
</evidence>
<dbReference type="GO" id="GO:0005078">
    <property type="term" value="F:MAP-kinase scaffold activity"/>
    <property type="evidence" value="ECO:0007669"/>
    <property type="project" value="InterPro"/>
</dbReference>
<dbReference type="Pfam" id="PF19056">
    <property type="entry name" value="WD40_2"/>
    <property type="match status" value="1"/>
</dbReference>
<dbReference type="GO" id="GO:0031410">
    <property type="term" value="C:cytoplasmic vesicle"/>
    <property type="evidence" value="ECO:0007669"/>
    <property type="project" value="UniProtKB-SubCell"/>
</dbReference>
<evidence type="ECO:0000256" key="3">
    <source>
        <dbReference type="ARBA" id="ARBA00004541"/>
    </source>
</evidence>
<evidence type="ECO:0000256" key="13">
    <source>
        <dbReference type="ARBA" id="ARBA00023329"/>
    </source>
</evidence>
<feature type="region of interest" description="Disordered" evidence="17">
    <location>
        <begin position="689"/>
        <end position="731"/>
    </location>
</feature>
<keyword evidence="12" id="KW-0966">Cell projection</keyword>
<evidence type="ECO:0000256" key="6">
    <source>
        <dbReference type="ARBA" id="ARBA00004624"/>
    </source>
</evidence>